<reference evidence="3 4" key="1">
    <citation type="submission" date="2023-05" db="EMBL/GenBank/DDBJ databases">
        <title>Lithophilousrod everest ZFBP1038 complete genpme.</title>
        <authorList>
            <person name="Tian M."/>
        </authorList>
    </citation>
    <scope>NUCLEOTIDE SEQUENCE [LARGE SCALE GENOMIC DNA]</scope>
    <source>
        <strain evidence="3 4">ZFBP1038</strain>
    </source>
</reference>
<evidence type="ECO:0000259" key="2">
    <source>
        <dbReference type="Pfam" id="PF07786"/>
    </source>
</evidence>
<dbReference type="Proteomes" id="UP001209083">
    <property type="component" value="Chromosome"/>
</dbReference>
<keyword evidence="4" id="KW-1185">Reference proteome</keyword>
<feature type="transmembrane region" description="Helical" evidence="1">
    <location>
        <begin position="307"/>
        <end position="330"/>
    </location>
</feature>
<dbReference type="RefSeq" id="WP_349639936.1">
    <property type="nucleotide sequence ID" value="NZ_CP090958.1"/>
</dbReference>
<evidence type="ECO:0000256" key="1">
    <source>
        <dbReference type="SAM" id="Phobius"/>
    </source>
</evidence>
<sequence>MPKSTERLHGVDAARGLALLGMMATHLVALSDGWGNPSWAALFSGRASALFAVLAGVGLALSTGREAAPSGRGLAAARAGVLTRAAIIVAIGLTLGLVPTTAAVILVHYGLLFGLATLFLGMRKRVLAIWLVLWTGLSPVLAQLLRGNAPELQQANPTWADVVDLPTLLSTLFLTGYYPVLQWLAYLIAGLLIGRLALDRIGIQCALLACSATVAVLAKLASAALITPAVHTRLLAADQPSGGLDLALDTGFYGSTPTDTWWWLAVAGPHSGTPLDLAHTIGTAGTVLAICLLLCKALGRHQAAISPLTGAGSMTLTLYSAHVVMLGFIVPVSATTLYLIHALVALAIGGLFAATGSRGPLELLAHAGSSAARKVVAAGSR</sequence>
<feature type="transmembrane region" description="Helical" evidence="1">
    <location>
        <begin position="127"/>
        <end position="145"/>
    </location>
</feature>
<feature type="transmembrane region" description="Helical" evidence="1">
    <location>
        <begin position="75"/>
        <end position="95"/>
    </location>
</feature>
<feature type="transmembrane region" description="Helical" evidence="1">
    <location>
        <begin position="43"/>
        <end position="63"/>
    </location>
</feature>
<dbReference type="Pfam" id="PF07786">
    <property type="entry name" value="HGSNAT_cat"/>
    <property type="match status" value="1"/>
</dbReference>
<feature type="transmembrane region" description="Helical" evidence="1">
    <location>
        <begin position="205"/>
        <end position="226"/>
    </location>
</feature>
<feature type="transmembrane region" description="Helical" evidence="1">
    <location>
        <begin position="101"/>
        <end position="120"/>
    </location>
</feature>
<organism evidence="3 4">
    <name type="scientific">Saxibacter everestensis</name>
    <dbReference type="NCBI Taxonomy" id="2909229"/>
    <lineage>
        <taxon>Bacteria</taxon>
        <taxon>Bacillati</taxon>
        <taxon>Actinomycetota</taxon>
        <taxon>Actinomycetes</taxon>
        <taxon>Micrococcales</taxon>
        <taxon>Brevibacteriaceae</taxon>
        <taxon>Saxibacter</taxon>
    </lineage>
</organism>
<feature type="transmembrane region" description="Helical" evidence="1">
    <location>
        <begin position="165"/>
        <end position="193"/>
    </location>
</feature>
<accession>A0ABY8QXF8</accession>
<keyword evidence="1" id="KW-0812">Transmembrane</keyword>
<feature type="transmembrane region" description="Helical" evidence="1">
    <location>
        <begin position="12"/>
        <end position="31"/>
    </location>
</feature>
<gene>
    <name evidence="3" type="ORF">LWF01_04950</name>
</gene>
<protein>
    <submittedName>
        <fullName evidence="3">Heparan-alpha-glucosaminide N-acetyltransferase domain-containing protein</fullName>
    </submittedName>
</protein>
<dbReference type="EMBL" id="CP090958">
    <property type="protein sequence ID" value="WGW13126.1"/>
    <property type="molecule type" value="Genomic_DNA"/>
</dbReference>
<feature type="transmembrane region" description="Helical" evidence="1">
    <location>
        <begin position="336"/>
        <end position="354"/>
    </location>
</feature>
<feature type="transmembrane region" description="Helical" evidence="1">
    <location>
        <begin position="277"/>
        <end position="295"/>
    </location>
</feature>
<keyword evidence="1" id="KW-0472">Membrane</keyword>
<evidence type="ECO:0000313" key="3">
    <source>
        <dbReference type="EMBL" id="WGW13126.1"/>
    </source>
</evidence>
<name>A0ABY8QXF8_9MICO</name>
<dbReference type="InterPro" id="IPR012429">
    <property type="entry name" value="HGSNAT_cat"/>
</dbReference>
<feature type="domain" description="Heparan-alpha-glucosaminide N-acetyltransferase catalytic" evidence="2">
    <location>
        <begin position="7"/>
        <end position="218"/>
    </location>
</feature>
<keyword evidence="1" id="KW-1133">Transmembrane helix</keyword>
<proteinExistence type="predicted"/>
<evidence type="ECO:0000313" key="4">
    <source>
        <dbReference type="Proteomes" id="UP001209083"/>
    </source>
</evidence>